<accession>A0A1T0CU53</accession>
<feature type="transmembrane region" description="Helical" evidence="7">
    <location>
        <begin position="495"/>
        <end position="515"/>
    </location>
</feature>
<dbReference type="GO" id="GO:0045454">
    <property type="term" value="P:cell redox homeostasis"/>
    <property type="evidence" value="ECO:0007669"/>
    <property type="project" value="TreeGrafter"/>
</dbReference>
<evidence type="ECO:0000256" key="7">
    <source>
        <dbReference type="SAM" id="Phobius"/>
    </source>
</evidence>
<gene>
    <name evidence="11" type="ORF">B0680_02160</name>
</gene>
<feature type="transmembrane region" description="Helical" evidence="7">
    <location>
        <begin position="448"/>
        <end position="465"/>
    </location>
</feature>
<dbReference type="SUPFAM" id="SSF74863">
    <property type="entry name" value="Thiol:disulfide interchange protein DsbD, N-terminal domain (DsbD-alpha)"/>
    <property type="match status" value="1"/>
</dbReference>
<dbReference type="RefSeq" id="WP_078253407.1">
    <property type="nucleotide sequence ID" value="NZ_MUYU01000006.1"/>
</dbReference>
<evidence type="ECO:0000259" key="10">
    <source>
        <dbReference type="Pfam" id="PF11412"/>
    </source>
</evidence>
<feature type="transmembrane region" description="Helical" evidence="7">
    <location>
        <begin position="245"/>
        <end position="275"/>
    </location>
</feature>
<evidence type="ECO:0000256" key="2">
    <source>
        <dbReference type="ARBA" id="ARBA00022692"/>
    </source>
</evidence>
<dbReference type="SUPFAM" id="SSF52833">
    <property type="entry name" value="Thioredoxin-like"/>
    <property type="match status" value="1"/>
</dbReference>
<dbReference type="GO" id="GO:0017004">
    <property type="term" value="P:cytochrome complex assembly"/>
    <property type="evidence" value="ECO:0007669"/>
    <property type="project" value="UniProtKB-KW"/>
</dbReference>
<keyword evidence="12" id="KW-1185">Reference proteome</keyword>
<evidence type="ECO:0000256" key="1">
    <source>
        <dbReference type="ARBA" id="ARBA00004141"/>
    </source>
</evidence>
<keyword evidence="2 7" id="KW-0812">Transmembrane</keyword>
<feature type="domain" description="Thiol:disulfide interchange protein DsbD N-terminal" evidence="10">
    <location>
        <begin position="49"/>
        <end position="163"/>
    </location>
</feature>
<keyword evidence="8" id="KW-0732">Signal</keyword>
<comment type="caution">
    <text evidence="11">The sequence shown here is derived from an EMBL/GenBank/DDBJ whole genome shotgun (WGS) entry which is preliminary data.</text>
</comment>
<evidence type="ECO:0000256" key="3">
    <source>
        <dbReference type="ARBA" id="ARBA00022748"/>
    </source>
</evidence>
<proteinExistence type="predicted"/>
<dbReference type="Gene3D" id="2.60.40.1250">
    <property type="entry name" value="Thiol:disulfide interchange protein DsbD, N-terminal domain"/>
    <property type="match status" value="1"/>
</dbReference>
<keyword evidence="4 7" id="KW-1133">Transmembrane helix</keyword>
<dbReference type="GO" id="GO:0016020">
    <property type="term" value="C:membrane"/>
    <property type="evidence" value="ECO:0007669"/>
    <property type="project" value="UniProtKB-SubCell"/>
</dbReference>
<dbReference type="NCBIfam" id="NF001419">
    <property type="entry name" value="PRK00293.1"/>
    <property type="match status" value="1"/>
</dbReference>
<evidence type="ECO:0000256" key="4">
    <source>
        <dbReference type="ARBA" id="ARBA00022989"/>
    </source>
</evidence>
<dbReference type="InterPro" id="IPR036929">
    <property type="entry name" value="DsbDN_sf"/>
</dbReference>
<evidence type="ECO:0000313" key="12">
    <source>
        <dbReference type="Proteomes" id="UP000189800"/>
    </source>
</evidence>
<dbReference type="AlphaFoldDB" id="A0A1T0CU53"/>
<dbReference type="Gene3D" id="3.40.30.10">
    <property type="entry name" value="Glutaredoxin"/>
    <property type="match status" value="1"/>
</dbReference>
<evidence type="ECO:0000256" key="5">
    <source>
        <dbReference type="ARBA" id="ARBA00023136"/>
    </source>
</evidence>
<feature type="transmembrane region" description="Helical" evidence="7">
    <location>
        <begin position="368"/>
        <end position="386"/>
    </location>
</feature>
<dbReference type="Pfam" id="PF11412">
    <property type="entry name" value="DsbD_N"/>
    <property type="match status" value="1"/>
</dbReference>
<organism evidence="11 12">
    <name type="scientific">Moraxella pluranimalium</name>
    <dbReference type="NCBI Taxonomy" id="470453"/>
    <lineage>
        <taxon>Bacteria</taxon>
        <taxon>Pseudomonadati</taxon>
        <taxon>Pseudomonadota</taxon>
        <taxon>Gammaproteobacteria</taxon>
        <taxon>Moraxellales</taxon>
        <taxon>Moraxellaceae</taxon>
        <taxon>Moraxella</taxon>
    </lineage>
</organism>
<feature type="region of interest" description="Disordered" evidence="6">
    <location>
        <begin position="183"/>
        <end position="211"/>
    </location>
</feature>
<feature type="transmembrane region" description="Helical" evidence="7">
    <location>
        <begin position="324"/>
        <end position="347"/>
    </location>
</feature>
<keyword evidence="3" id="KW-0201">Cytochrome c-type biogenesis</keyword>
<keyword evidence="5 7" id="KW-0472">Membrane</keyword>
<protein>
    <recommendedName>
        <fullName evidence="13">Protein-disulfide reductase</fullName>
    </recommendedName>
</protein>
<dbReference type="PANTHER" id="PTHR32234:SF0">
    <property type="entry name" value="THIOL:DISULFIDE INTERCHANGE PROTEIN DSBD"/>
    <property type="match status" value="1"/>
</dbReference>
<reference evidence="11 12" key="1">
    <citation type="submission" date="2017-02" db="EMBL/GenBank/DDBJ databases">
        <title>Draft genome sequence of Moraxella pluranimalium CCUG 54913T type strain.</title>
        <authorList>
            <person name="Salva-Serra F."/>
            <person name="Engstrom-Jakobsson H."/>
            <person name="Thorell K."/>
            <person name="Jaen-Luchoro D."/>
            <person name="Gonzales-Siles L."/>
            <person name="Karlsson R."/>
            <person name="Yazdan S."/>
            <person name="Boulund F."/>
            <person name="Johnning A."/>
            <person name="Engstrand L."/>
            <person name="Kristiansson E."/>
            <person name="Moore E."/>
        </authorList>
    </citation>
    <scope>NUCLEOTIDE SEQUENCE [LARGE SCALE GENOMIC DNA]</scope>
    <source>
        <strain evidence="11 12">CCUG 54913</strain>
    </source>
</reference>
<dbReference type="InterPro" id="IPR036249">
    <property type="entry name" value="Thioredoxin-like_sf"/>
</dbReference>
<feature type="domain" description="Cytochrome C biogenesis protein transmembrane" evidence="9">
    <location>
        <begin position="246"/>
        <end position="465"/>
    </location>
</feature>
<comment type="subcellular location">
    <subcellularLocation>
        <location evidence="1">Membrane</location>
        <topology evidence="1">Multi-pass membrane protein</topology>
    </subcellularLocation>
</comment>
<feature type="transmembrane region" description="Helical" evidence="7">
    <location>
        <begin position="406"/>
        <end position="427"/>
    </location>
</feature>
<feature type="transmembrane region" description="Helical" evidence="7">
    <location>
        <begin position="471"/>
        <end position="488"/>
    </location>
</feature>
<dbReference type="InterPro" id="IPR003834">
    <property type="entry name" value="Cyt_c_assmbl_TM_dom"/>
</dbReference>
<evidence type="ECO:0000313" key="11">
    <source>
        <dbReference type="EMBL" id="OOS25651.1"/>
    </source>
</evidence>
<dbReference type="Pfam" id="PF02683">
    <property type="entry name" value="DsbD_TM"/>
    <property type="match status" value="1"/>
</dbReference>
<evidence type="ECO:0000256" key="6">
    <source>
        <dbReference type="SAM" id="MobiDB-lite"/>
    </source>
</evidence>
<dbReference type="EMBL" id="MUYU01000006">
    <property type="protein sequence ID" value="OOS25651.1"/>
    <property type="molecule type" value="Genomic_DNA"/>
</dbReference>
<sequence length="642" mass="68967">MNKAIRPRYLILTAMMIASISAGVPSVTHANSGSGAFGGLSSIFGSKSQDILPVHEAFGVTTTQDGERLTVQFRVTDGYYIYQDKIALKLPDGVVAGQWQFDQSPNWVDDPQFGRVAVFESDVIATTTLASTQAITDTAIGLKWQGCAKAGLCYPPETTNVTVSLAANPDAVKAMQADGMADNNQADTKADTPNTANSATQATSQDNTNLSADIIGTDGTALPSAERYTLDHSYTPSQAGSSNPVMMIGLLFLAGLVLAFTPCIYPMLPIVANIVAKQRSSSAKRGFVLSTAYGVGVASAYGILGALIAWFGQALGITAWFQKTWVLAIVAGLFVLYAMMMFGWVQIRLPSALANLLQQNATRADDKLGSITGSYLAGMLSALVVSPCVSAPMAGALTAVAGSGSAVFGFLAMFALGLGLSVPLMVVGAMQGKYMPKAGAWMDKVRQFGGLMLLGVALLMIERILLNSLMLVLWAVWFLVLCLWFWRLSKMGFRVLSVLSAIWAGCLMAGASMGATDAWRPLNTTQSTTGYTQTYPDMHITTLYELDQILATRQKVLVDLTADWCIECRIMERELFTHRPAALSDYQVVKLDITETTDESRAVLARYQLFGPPALLIYQEGKLEQVLLGQVKRADFEMALVK</sequence>
<feature type="signal peptide" evidence="8">
    <location>
        <begin position="1"/>
        <end position="30"/>
    </location>
</feature>
<evidence type="ECO:0000259" key="9">
    <source>
        <dbReference type="Pfam" id="PF02683"/>
    </source>
</evidence>
<dbReference type="InterPro" id="IPR028250">
    <property type="entry name" value="DsbDN"/>
</dbReference>
<dbReference type="PANTHER" id="PTHR32234">
    <property type="entry name" value="THIOL:DISULFIDE INTERCHANGE PROTEIN DSBD"/>
    <property type="match status" value="1"/>
</dbReference>
<evidence type="ECO:0008006" key="13">
    <source>
        <dbReference type="Google" id="ProtNLM"/>
    </source>
</evidence>
<dbReference type="GO" id="GO:0015035">
    <property type="term" value="F:protein-disulfide reductase activity"/>
    <property type="evidence" value="ECO:0007669"/>
    <property type="project" value="TreeGrafter"/>
</dbReference>
<evidence type="ECO:0000256" key="8">
    <source>
        <dbReference type="SAM" id="SignalP"/>
    </source>
</evidence>
<dbReference type="Pfam" id="PF13899">
    <property type="entry name" value="Thioredoxin_7"/>
    <property type="match status" value="1"/>
</dbReference>
<name>A0A1T0CU53_9GAMM</name>
<dbReference type="OrthoDB" id="9811036at2"/>
<dbReference type="STRING" id="470453.B0680_02160"/>
<feature type="chain" id="PRO_5012933332" description="Protein-disulfide reductase" evidence="8">
    <location>
        <begin position="31"/>
        <end position="642"/>
    </location>
</feature>
<feature type="transmembrane region" description="Helical" evidence="7">
    <location>
        <begin position="287"/>
        <end position="312"/>
    </location>
</feature>
<dbReference type="Proteomes" id="UP000189800">
    <property type="component" value="Unassembled WGS sequence"/>
</dbReference>